<evidence type="ECO:0000256" key="2">
    <source>
        <dbReference type="ARBA" id="ARBA00004429"/>
    </source>
</evidence>
<dbReference type="Pfam" id="PF02518">
    <property type="entry name" value="HATPase_c"/>
    <property type="match status" value="1"/>
</dbReference>
<organism evidence="18 19">
    <name type="scientific">Candidatus Finniella inopinata</name>
    <dbReference type="NCBI Taxonomy" id="1696036"/>
    <lineage>
        <taxon>Bacteria</taxon>
        <taxon>Pseudomonadati</taxon>
        <taxon>Pseudomonadota</taxon>
        <taxon>Alphaproteobacteria</taxon>
        <taxon>Holosporales</taxon>
        <taxon>Candidatus Paracaedibacteraceae</taxon>
        <taxon>Candidatus Finniella</taxon>
    </lineage>
</organism>
<feature type="transmembrane region" description="Helical" evidence="15">
    <location>
        <begin position="164"/>
        <end position="184"/>
    </location>
</feature>
<dbReference type="OrthoDB" id="9804645at2"/>
<dbReference type="InterPro" id="IPR036890">
    <property type="entry name" value="HATPase_C_sf"/>
</dbReference>
<evidence type="ECO:0000256" key="7">
    <source>
        <dbReference type="ARBA" id="ARBA00022679"/>
    </source>
</evidence>
<evidence type="ECO:0000256" key="3">
    <source>
        <dbReference type="ARBA" id="ARBA00012438"/>
    </source>
</evidence>
<accession>A0A4Q7DIQ2</accession>
<proteinExistence type="predicted"/>
<keyword evidence="4" id="KW-1003">Cell membrane</keyword>
<keyword evidence="7" id="KW-0808">Transferase</keyword>
<evidence type="ECO:0000256" key="1">
    <source>
        <dbReference type="ARBA" id="ARBA00000085"/>
    </source>
</evidence>
<dbReference type="PROSITE" id="PS50885">
    <property type="entry name" value="HAMP"/>
    <property type="match status" value="1"/>
</dbReference>
<keyword evidence="8 15" id="KW-0812">Transmembrane</keyword>
<keyword evidence="9" id="KW-0547">Nucleotide-binding</keyword>
<dbReference type="SUPFAM" id="SSF55874">
    <property type="entry name" value="ATPase domain of HSP90 chaperone/DNA topoisomerase II/histidine kinase"/>
    <property type="match status" value="1"/>
</dbReference>
<dbReference type="Proteomes" id="UP000293550">
    <property type="component" value="Unassembled WGS sequence"/>
</dbReference>
<evidence type="ECO:0000256" key="9">
    <source>
        <dbReference type="ARBA" id="ARBA00022741"/>
    </source>
</evidence>
<dbReference type="InterPro" id="IPR036097">
    <property type="entry name" value="HisK_dim/P_sf"/>
</dbReference>
<comment type="caution">
    <text evidence="18">The sequence shown here is derived from an EMBL/GenBank/DDBJ whole genome shotgun (WGS) entry which is preliminary data.</text>
</comment>
<comment type="catalytic activity">
    <reaction evidence="1">
        <text>ATP + protein L-histidine = ADP + protein N-phospho-L-histidine.</text>
        <dbReference type="EC" id="2.7.13.3"/>
    </reaction>
</comment>
<reference evidence="18 19" key="1">
    <citation type="submission" date="2018-10" db="EMBL/GenBank/DDBJ databases">
        <title>An updated phylogeny of the Alphaproteobacteria reveals that the parasitic Rickettsiales and Holosporales have independent origins.</title>
        <authorList>
            <person name="Munoz-Gomez S.A."/>
            <person name="Hess S."/>
            <person name="Burger G."/>
            <person name="Lang B.F."/>
            <person name="Susko E."/>
            <person name="Slamovits C.H."/>
            <person name="Roger A.J."/>
        </authorList>
    </citation>
    <scope>NUCLEOTIDE SEQUENCE [LARGE SCALE GENOMIC DNA]</scope>
    <source>
        <strain evidence="18">HOLO01</strain>
    </source>
</reference>
<dbReference type="CDD" id="cd06225">
    <property type="entry name" value="HAMP"/>
    <property type="match status" value="1"/>
</dbReference>
<dbReference type="EC" id="2.7.13.3" evidence="3"/>
<evidence type="ECO:0000259" key="17">
    <source>
        <dbReference type="PROSITE" id="PS50885"/>
    </source>
</evidence>
<keyword evidence="10" id="KW-0418">Kinase</keyword>
<dbReference type="SMART" id="SM00388">
    <property type="entry name" value="HisKA"/>
    <property type="match status" value="1"/>
</dbReference>
<evidence type="ECO:0000256" key="5">
    <source>
        <dbReference type="ARBA" id="ARBA00022519"/>
    </source>
</evidence>
<dbReference type="SMART" id="SM00304">
    <property type="entry name" value="HAMP"/>
    <property type="match status" value="1"/>
</dbReference>
<evidence type="ECO:0000256" key="10">
    <source>
        <dbReference type="ARBA" id="ARBA00022777"/>
    </source>
</evidence>
<dbReference type="InterPro" id="IPR003660">
    <property type="entry name" value="HAMP_dom"/>
</dbReference>
<sequence length="441" mass="50495">MPKLKRYFRPWRPFKRFLPKSLFGRTLIILVTPLICMQVVLGYIFFDRHTETILRLLSDTIAGDIALVVHWVERDDDFKRIHALAQQNLSLHLVLEPNGKMPKTGLHRNSWLYQFLGEALDQKLQSPYYVRMDNNFIYISVLNSKGLLKVTLSRKRLFSRTTPLVFIWTTGSAILLFLVASLFMRNQIRPIRRLAQAAESFGKGDEIVSFKPEGATEVRQAGFAFQMMRDRLRRQLADRLEMLAGVSHDLRTPLTRMKLQLALMPENLDQQALSQDVQIMKQMVEGFLTYARGAGEEEIKQVDLVGLINELTQQFKDESFQVALEIPADLVVSLKSGLFTRCLTNLLENAKKYSHTLHLQVQTSQHYWQLIMDDDGPGISPQERENVFRPFYRLDSARNLDQGGVGLGLSIARDAIRSHGGQIYLRSSPLGGTRVVIQLPL</sequence>
<feature type="domain" description="Histidine kinase" evidence="16">
    <location>
        <begin position="245"/>
        <end position="441"/>
    </location>
</feature>
<dbReference type="RefSeq" id="WP_130153323.1">
    <property type="nucleotide sequence ID" value="NZ_SCFB01000002.1"/>
</dbReference>
<keyword evidence="12 15" id="KW-1133">Transmembrane helix</keyword>
<feature type="transmembrane region" description="Helical" evidence="15">
    <location>
        <begin position="21"/>
        <end position="46"/>
    </location>
</feature>
<dbReference type="InterPro" id="IPR004358">
    <property type="entry name" value="Sig_transdc_His_kin-like_C"/>
</dbReference>
<dbReference type="InterPro" id="IPR003661">
    <property type="entry name" value="HisK_dim/P_dom"/>
</dbReference>
<dbReference type="GO" id="GO:0000155">
    <property type="term" value="F:phosphorelay sensor kinase activity"/>
    <property type="evidence" value="ECO:0007669"/>
    <property type="project" value="InterPro"/>
</dbReference>
<evidence type="ECO:0000259" key="16">
    <source>
        <dbReference type="PROSITE" id="PS50109"/>
    </source>
</evidence>
<dbReference type="SMART" id="SM00387">
    <property type="entry name" value="HATPase_c"/>
    <property type="match status" value="1"/>
</dbReference>
<evidence type="ECO:0000256" key="15">
    <source>
        <dbReference type="SAM" id="Phobius"/>
    </source>
</evidence>
<dbReference type="Gene3D" id="3.30.565.10">
    <property type="entry name" value="Histidine kinase-like ATPase, C-terminal domain"/>
    <property type="match status" value="1"/>
</dbReference>
<evidence type="ECO:0000313" key="18">
    <source>
        <dbReference type="EMBL" id="RZI46851.1"/>
    </source>
</evidence>
<dbReference type="Pfam" id="PF00672">
    <property type="entry name" value="HAMP"/>
    <property type="match status" value="1"/>
</dbReference>
<dbReference type="AlphaFoldDB" id="A0A4Q7DIQ2"/>
<dbReference type="PRINTS" id="PR00344">
    <property type="entry name" value="BCTRLSENSOR"/>
</dbReference>
<dbReference type="CDD" id="cd00082">
    <property type="entry name" value="HisKA"/>
    <property type="match status" value="1"/>
</dbReference>
<evidence type="ECO:0000256" key="11">
    <source>
        <dbReference type="ARBA" id="ARBA00022840"/>
    </source>
</evidence>
<dbReference type="Gene3D" id="1.10.287.130">
    <property type="match status" value="1"/>
</dbReference>
<evidence type="ECO:0000313" key="19">
    <source>
        <dbReference type="Proteomes" id="UP000293550"/>
    </source>
</evidence>
<keyword evidence="14 15" id="KW-0472">Membrane</keyword>
<dbReference type="EMBL" id="SCFB01000002">
    <property type="protein sequence ID" value="RZI46851.1"/>
    <property type="molecule type" value="Genomic_DNA"/>
</dbReference>
<keyword evidence="13" id="KW-0902">Two-component regulatory system</keyword>
<feature type="domain" description="HAMP" evidence="17">
    <location>
        <begin position="185"/>
        <end position="237"/>
    </location>
</feature>
<evidence type="ECO:0000256" key="13">
    <source>
        <dbReference type="ARBA" id="ARBA00023012"/>
    </source>
</evidence>
<gene>
    <name evidence="18" type="ORF">EQU50_01095</name>
</gene>
<dbReference type="PANTHER" id="PTHR44936">
    <property type="entry name" value="SENSOR PROTEIN CREC"/>
    <property type="match status" value="1"/>
</dbReference>
<keyword evidence="19" id="KW-1185">Reference proteome</keyword>
<evidence type="ECO:0000256" key="12">
    <source>
        <dbReference type="ARBA" id="ARBA00022989"/>
    </source>
</evidence>
<comment type="subcellular location">
    <subcellularLocation>
        <location evidence="2">Cell inner membrane</location>
        <topology evidence="2">Multi-pass membrane protein</topology>
    </subcellularLocation>
</comment>
<name>A0A4Q7DIQ2_9PROT</name>
<dbReference type="PROSITE" id="PS50109">
    <property type="entry name" value="HIS_KIN"/>
    <property type="match status" value="1"/>
</dbReference>
<protein>
    <recommendedName>
        <fullName evidence="3">histidine kinase</fullName>
        <ecNumber evidence="3">2.7.13.3</ecNumber>
    </recommendedName>
</protein>
<evidence type="ECO:0000256" key="4">
    <source>
        <dbReference type="ARBA" id="ARBA00022475"/>
    </source>
</evidence>
<dbReference type="Pfam" id="PF00512">
    <property type="entry name" value="HisKA"/>
    <property type="match status" value="1"/>
</dbReference>
<keyword evidence="5" id="KW-0997">Cell inner membrane</keyword>
<evidence type="ECO:0000256" key="6">
    <source>
        <dbReference type="ARBA" id="ARBA00022553"/>
    </source>
</evidence>
<dbReference type="InterPro" id="IPR005467">
    <property type="entry name" value="His_kinase_dom"/>
</dbReference>
<keyword evidence="11" id="KW-0067">ATP-binding</keyword>
<dbReference type="GO" id="GO:0005524">
    <property type="term" value="F:ATP binding"/>
    <property type="evidence" value="ECO:0007669"/>
    <property type="project" value="UniProtKB-KW"/>
</dbReference>
<dbReference type="SUPFAM" id="SSF47384">
    <property type="entry name" value="Homodimeric domain of signal transducing histidine kinase"/>
    <property type="match status" value="1"/>
</dbReference>
<evidence type="ECO:0000256" key="14">
    <source>
        <dbReference type="ARBA" id="ARBA00023136"/>
    </source>
</evidence>
<evidence type="ECO:0000256" key="8">
    <source>
        <dbReference type="ARBA" id="ARBA00022692"/>
    </source>
</evidence>
<keyword evidence="6" id="KW-0597">Phosphoprotein</keyword>
<dbReference type="PANTHER" id="PTHR44936:SF5">
    <property type="entry name" value="SENSOR HISTIDINE KINASE ENVZ"/>
    <property type="match status" value="1"/>
</dbReference>
<dbReference type="InterPro" id="IPR003594">
    <property type="entry name" value="HATPase_dom"/>
</dbReference>
<dbReference type="GO" id="GO:0005886">
    <property type="term" value="C:plasma membrane"/>
    <property type="evidence" value="ECO:0007669"/>
    <property type="project" value="UniProtKB-SubCell"/>
</dbReference>
<dbReference type="InterPro" id="IPR050980">
    <property type="entry name" value="2C_sensor_his_kinase"/>
</dbReference>